<evidence type="ECO:0000256" key="1">
    <source>
        <dbReference type="ARBA" id="ARBA00008889"/>
    </source>
</evidence>
<name>A0A9P8NZG3_9ASCO</name>
<comment type="caution">
    <text evidence="2">The sequence shown here is derived from an EMBL/GenBank/DDBJ whole genome shotgun (WGS) entry which is preliminary data.</text>
</comment>
<comment type="similarity">
    <text evidence="1">Belongs to the universal ribosomal protein uL10 family.</text>
</comment>
<dbReference type="Gene3D" id="3.30.70.1730">
    <property type="match status" value="1"/>
</dbReference>
<reference evidence="2" key="1">
    <citation type="journal article" date="2021" name="Open Biol.">
        <title>Shared evolutionary footprints suggest mitochondrial oxidative damage underlies multiple complex I losses in fungi.</title>
        <authorList>
            <person name="Schikora-Tamarit M.A."/>
            <person name="Marcet-Houben M."/>
            <person name="Nosek J."/>
            <person name="Gabaldon T."/>
        </authorList>
    </citation>
    <scope>NUCLEOTIDE SEQUENCE</scope>
    <source>
        <strain evidence="2">NCAIM Y.01608</strain>
    </source>
</reference>
<dbReference type="AlphaFoldDB" id="A0A9P8NZG3"/>
<keyword evidence="3" id="KW-1185">Reference proteome</keyword>
<reference evidence="2" key="2">
    <citation type="submission" date="2021-01" db="EMBL/GenBank/DDBJ databases">
        <authorList>
            <person name="Schikora-Tamarit M.A."/>
        </authorList>
    </citation>
    <scope>NUCLEOTIDE SEQUENCE</scope>
    <source>
        <strain evidence="2">NCAIM Y.01608</strain>
    </source>
</reference>
<dbReference type="PANTHER" id="PTHR11560">
    <property type="entry name" value="39S RIBOSOMAL PROTEIN L10, MITOCHONDRIAL"/>
    <property type="match status" value="1"/>
</dbReference>
<evidence type="ECO:0000313" key="2">
    <source>
        <dbReference type="EMBL" id="KAH3663053.1"/>
    </source>
</evidence>
<organism evidence="2 3">
    <name type="scientific">Ogataea polymorpha</name>
    <dbReference type="NCBI Taxonomy" id="460523"/>
    <lineage>
        <taxon>Eukaryota</taxon>
        <taxon>Fungi</taxon>
        <taxon>Dikarya</taxon>
        <taxon>Ascomycota</taxon>
        <taxon>Saccharomycotina</taxon>
        <taxon>Pichiomycetes</taxon>
        <taxon>Pichiales</taxon>
        <taxon>Pichiaceae</taxon>
        <taxon>Ogataea</taxon>
    </lineage>
</organism>
<dbReference type="Proteomes" id="UP000788993">
    <property type="component" value="Unassembled WGS sequence"/>
</dbReference>
<proteinExistence type="inferred from homology"/>
<protein>
    <submittedName>
        <fullName evidence="2">Uncharacterized protein</fullName>
    </submittedName>
</protein>
<accession>A0A9P8NZG3</accession>
<sequence>MFALARIGLQTPKVGILGLTRGLASSALAASEKRNTTKPQNGRKTYLLDVYKHFDKNNQIMLFAHHNNLTAHDNLKIKLQIEEAGAQIRKLKVSLFRHYLRASHHKDPASKAAYRQVKKRKIRHPLEPLLKGPTAAILIKDLNPKVVKNVVKVLKTHNERLFIVGGRIGNDVVDIADIDQFKEMPTMDELRSQLVGMLTVLSGAGLVRTLESAANTLYLTMDTHRQEMEKKNNPEKDEKQE</sequence>
<gene>
    <name evidence="2" type="ORF">OGATHE_004629</name>
</gene>
<dbReference type="SUPFAM" id="SSF160369">
    <property type="entry name" value="Ribosomal protein L10-like"/>
    <property type="match status" value="1"/>
</dbReference>
<evidence type="ECO:0000313" key="3">
    <source>
        <dbReference type="Proteomes" id="UP000788993"/>
    </source>
</evidence>
<dbReference type="EMBL" id="JAEUBD010001266">
    <property type="protein sequence ID" value="KAH3663053.1"/>
    <property type="molecule type" value="Genomic_DNA"/>
</dbReference>
<dbReference type="InterPro" id="IPR043141">
    <property type="entry name" value="Ribosomal_uL10-like_sf"/>
</dbReference>
<dbReference type="InterPro" id="IPR047865">
    <property type="entry name" value="Ribosomal_uL10_bac_type"/>
</dbReference>